<gene>
    <name evidence="1" type="ORF">S03H2_52000</name>
</gene>
<dbReference type="AlphaFoldDB" id="X1I169"/>
<reference evidence="1" key="1">
    <citation type="journal article" date="2014" name="Front. Microbiol.">
        <title>High frequency of phylogenetically diverse reductive dehalogenase-homologous genes in deep subseafloor sedimentary metagenomes.</title>
        <authorList>
            <person name="Kawai M."/>
            <person name="Futagami T."/>
            <person name="Toyoda A."/>
            <person name="Takaki Y."/>
            <person name="Nishi S."/>
            <person name="Hori S."/>
            <person name="Arai W."/>
            <person name="Tsubouchi T."/>
            <person name="Morono Y."/>
            <person name="Uchiyama I."/>
            <person name="Ito T."/>
            <person name="Fujiyama A."/>
            <person name="Inagaki F."/>
            <person name="Takami H."/>
        </authorList>
    </citation>
    <scope>NUCLEOTIDE SEQUENCE</scope>
    <source>
        <strain evidence="1">Expedition CK06-06</strain>
    </source>
</reference>
<organism evidence="1">
    <name type="scientific">marine sediment metagenome</name>
    <dbReference type="NCBI Taxonomy" id="412755"/>
    <lineage>
        <taxon>unclassified sequences</taxon>
        <taxon>metagenomes</taxon>
        <taxon>ecological metagenomes</taxon>
    </lineage>
</organism>
<sequence>MARLINGGLATLHELKTVYTLQDAYYLSEVLDIKEEQIYKANNKPTGK</sequence>
<comment type="caution">
    <text evidence="1">The sequence shown here is derived from an EMBL/GenBank/DDBJ whole genome shotgun (WGS) entry which is preliminary data.</text>
</comment>
<protein>
    <submittedName>
        <fullName evidence="1">Uncharacterized protein</fullName>
    </submittedName>
</protein>
<name>X1I169_9ZZZZ</name>
<dbReference type="EMBL" id="BARU01033023">
    <property type="protein sequence ID" value="GAH63045.1"/>
    <property type="molecule type" value="Genomic_DNA"/>
</dbReference>
<accession>X1I169</accession>
<evidence type="ECO:0000313" key="1">
    <source>
        <dbReference type="EMBL" id="GAH63045.1"/>
    </source>
</evidence>
<proteinExistence type="predicted"/>